<dbReference type="InterPro" id="IPR027417">
    <property type="entry name" value="P-loop_NTPase"/>
</dbReference>
<dbReference type="InterPro" id="IPR036844">
    <property type="entry name" value="Hint_dom_sf"/>
</dbReference>
<dbReference type="Gene3D" id="3.40.50.300">
    <property type="entry name" value="P-loop containing nucleotide triphosphate hydrolases"/>
    <property type="match status" value="2"/>
</dbReference>
<evidence type="ECO:0000259" key="3">
    <source>
        <dbReference type="PROSITE" id="PS50819"/>
    </source>
</evidence>
<dbReference type="GO" id="GO:0003677">
    <property type="term" value="F:DNA binding"/>
    <property type="evidence" value="ECO:0007669"/>
    <property type="project" value="InterPro"/>
</dbReference>
<dbReference type="Pfam" id="PF05204">
    <property type="entry name" value="Hom_end"/>
    <property type="match status" value="1"/>
</dbReference>
<reference evidence="4" key="1">
    <citation type="journal article" date="2020" name="Nature">
        <title>Giant virus diversity and host interactions through global metagenomics.</title>
        <authorList>
            <person name="Schulz F."/>
            <person name="Roux S."/>
            <person name="Paez-Espino D."/>
            <person name="Jungbluth S."/>
            <person name="Walsh D.A."/>
            <person name="Denef V.J."/>
            <person name="McMahon K.D."/>
            <person name="Konstantinidis K.T."/>
            <person name="Eloe-Fadrosh E.A."/>
            <person name="Kyrpides N.C."/>
            <person name="Woyke T."/>
        </authorList>
    </citation>
    <scope>NUCLEOTIDE SEQUENCE</scope>
    <source>
        <strain evidence="4">GVMAG-M-3300009187-29</strain>
    </source>
</reference>
<sequence>MNQPFNPTEKLVLKPEAKGPLQLRYRIHEKVPVVEEGEEPSAFLQEVSDEAPQKQIIKDKRKISNVDRALIYNRLRQNNLGAVVGKTDIVPVRKAVIPVGIVKIDKTVVLTDIVQEQPGPMPVKQVDVEVSGTEETVDVDEIEKEIKHVDELLGQAENLDKEPVPSEIKVEELPKKIRKPRKLKVVAGPEQELLNIDLTTAKIRDQLVSERLPLPSDKVIVKASAYYMNNREISVSKLNELFRPYRKDIMSDEQSLSCESRSAGAELDLLTHQKIVRDYLNLYTPYRGLLLYHGLGSGKCHAKGTSIMMSDGSTKLVEDIRVGDFLMGDDSKPRTVLSLAQGRDKMYDIIPVKGEKYTVNQEHILCLRASGFPKISFNKHKGNHSFNIQWIEHNEFQSRTFSYDLNNIEETRKEAEAFFENVKDTDNVYEIAVKDYLELSDKKKGFLKGYRTAIDFPEKELPIDPYMIGYWLGDGASNGSRITSQDSTVLYYFSKQLPKYGLTLNYYCQYDYGISGDGRYNNNVFLNTLKENNMINNKHIPMIYKCNSRENRLRLLAGLLDSDGHYSNGCFEFTQKNEILMDDVVYLARSLGFSCYKSVKKTTWAYKGEKKKGTAHRITISGNGLEEIPTLIPRKRASLRNQIKDVLVTGIQAEYVGEDDYYGFTLDGNNRYLIGDFTVTHNTISSISIAEGMKSEKKIFVLTPASLKMNFFSELKRYGDQLYRKNQFWEFITIDGRPEYVSILSKALSLPIEYIRSGGGAWLVNIEKEPNFTEKTAEEQNQIDDQLNMMIRAKYVDINYNGLTQKVFNNLTASGTKNPFDNAVVLIDEAHNFVSRIVNKIKKPTSISHKLYHYLMDATNARVVFMTGTPIINYPNEIGILFNMLRGFIKTWTMTVNVKTTNQVNTASILAAFDKENFRSFDYVEYSGNKLTITRNPFGFINTKKRGVLKGTARVNKGGGGLLDFFKGKRTTKKRRACSDAQIGGTGEFEKYNGVKLDDSGNLSDHDFQDRVSYILSKNGLEVTKGSIEIHKNKALPDDSQAFLDIFVNSESVEVKNMDLFQRRILGLTSYFRSAQEKLLPTLEKTIENDIFHVVKAEMSGHQFSEYQRIRKSEAEQEKRNRKNKKKAGPDNEELFKISSTYRIFSRSACNFVFPPGMQRPMPTGKQDEVDENTINATPPELQQQEDEYLEEQDVEEKKAQESGAVEYQKQIKLALDTLRYNAEAPREKEYLIKSELGVYSPKFVKVLENLQSEENVGLHLIYSQFRTIEGIGLLKLILEANGFAEFKIKKTGDGWAIDEKESDTVKPRFVLYTGTEGPEEKEIVRNIYNSTWDFVPPNIAAKLRERNENNNMGEVIKIFMITSSGAEGINLRNTRFVHIIEPYWHMVRIEQVIGRARRICSHQDLPEELRTVKVFLYLAVLTQEQKTSEDNIELTNRDTSRLDNQTPVTTDESMLEIASMKDKVNRQILKSVKQSAMDCSLYASKNKDEPLVCYNYGVVESNQFGSVPSFENDRGKKEPKLNKKEVEWEAEEITYREKKYALNRNTNELFDLDSYLQSQQTGAEPILVGNLIKTATGFTVKLLDA</sequence>
<dbReference type="GO" id="GO:0030908">
    <property type="term" value="P:protein splicing"/>
    <property type="evidence" value="ECO:0007669"/>
    <property type="project" value="InterPro"/>
</dbReference>
<protein>
    <recommendedName>
        <fullName evidence="3">DOD-type homing endonuclease domain-containing protein</fullName>
    </recommendedName>
</protein>
<organism evidence="4">
    <name type="scientific">viral metagenome</name>
    <dbReference type="NCBI Taxonomy" id="1070528"/>
    <lineage>
        <taxon>unclassified sequences</taxon>
        <taxon>metagenomes</taxon>
        <taxon>organismal metagenomes</taxon>
    </lineage>
</organism>
<evidence type="ECO:0000256" key="2">
    <source>
        <dbReference type="SAM" id="MobiDB-lite"/>
    </source>
</evidence>
<keyword evidence="1" id="KW-0378">Hydrolase</keyword>
<dbReference type="GO" id="GO:0004519">
    <property type="term" value="F:endonuclease activity"/>
    <property type="evidence" value="ECO:0007669"/>
    <property type="project" value="InterPro"/>
</dbReference>
<accession>A0A6C0B4D9</accession>
<dbReference type="EMBL" id="MN739054">
    <property type="protein sequence ID" value="QHS86389.1"/>
    <property type="molecule type" value="Genomic_DNA"/>
</dbReference>
<proteinExistence type="predicted"/>
<dbReference type="GO" id="GO:0006281">
    <property type="term" value="P:DNA repair"/>
    <property type="evidence" value="ECO:0007669"/>
    <property type="project" value="TreeGrafter"/>
</dbReference>
<evidence type="ECO:0000256" key="1">
    <source>
        <dbReference type="ARBA" id="ARBA00022801"/>
    </source>
</evidence>
<dbReference type="SUPFAM" id="SSF55608">
    <property type="entry name" value="Homing endonucleases"/>
    <property type="match status" value="1"/>
</dbReference>
<dbReference type="PROSITE" id="PS50819">
    <property type="entry name" value="INTEIN_ENDONUCLEASE"/>
    <property type="match status" value="1"/>
</dbReference>
<dbReference type="Gene3D" id="3.10.28.10">
    <property type="entry name" value="Homing endonucleases"/>
    <property type="match status" value="1"/>
</dbReference>
<dbReference type="Gene3D" id="2.170.16.10">
    <property type="entry name" value="Hedgehog/Intein (Hint) domain"/>
    <property type="match status" value="1"/>
</dbReference>
<dbReference type="InterPro" id="IPR007869">
    <property type="entry name" value="Homing_endonuc_PI-Sce"/>
</dbReference>
<dbReference type="SUPFAM" id="SSF52540">
    <property type="entry name" value="P-loop containing nucleoside triphosphate hydrolases"/>
    <property type="match status" value="2"/>
</dbReference>
<dbReference type="InterPro" id="IPR027434">
    <property type="entry name" value="Homing_endonucl"/>
</dbReference>
<evidence type="ECO:0000313" key="4">
    <source>
        <dbReference type="EMBL" id="QHS86389.1"/>
    </source>
</evidence>
<dbReference type="InterPro" id="IPR004042">
    <property type="entry name" value="Intein_endonuc_central"/>
</dbReference>
<dbReference type="PANTHER" id="PTHR45766">
    <property type="entry name" value="DNA ANNEALING HELICASE AND ENDONUCLEASE ZRANB3 FAMILY MEMBER"/>
    <property type="match status" value="1"/>
</dbReference>
<feature type="region of interest" description="Disordered" evidence="2">
    <location>
        <begin position="1112"/>
        <end position="1132"/>
    </location>
</feature>
<dbReference type="PANTHER" id="PTHR45766:SF6">
    <property type="entry name" value="SWI_SNF-RELATED MATRIX-ASSOCIATED ACTIN-DEPENDENT REGULATOR OF CHROMATIN SUBFAMILY A-LIKE PROTEIN 1"/>
    <property type="match status" value="1"/>
</dbReference>
<dbReference type="GO" id="GO:0031297">
    <property type="term" value="P:replication fork processing"/>
    <property type="evidence" value="ECO:0007669"/>
    <property type="project" value="TreeGrafter"/>
</dbReference>
<feature type="domain" description="DOD-type homing endonuclease" evidence="3">
    <location>
        <begin position="467"/>
        <end position="593"/>
    </location>
</feature>
<dbReference type="Pfam" id="PF05203">
    <property type="entry name" value="Hom_end_hint"/>
    <property type="match status" value="1"/>
</dbReference>
<dbReference type="SUPFAM" id="SSF51294">
    <property type="entry name" value="Hedgehog/intein (Hint) domain"/>
    <property type="match status" value="1"/>
</dbReference>
<dbReference type="InterPro" id="IPR007868">
    <property type="entry name" value="Hom_end_hint"/>
</dbReference>
<name>A0A6C0B4D9_9ZZZZ</name>
<dbReference type="GO" id="GO:0016787">
    <property type="term" value="F:hydrolase activity"/>
    <property type="evidence" value="ECO:0007669"/>
    <property type="project" value="UniProtKB-KW"/>
</dbReference>